<feature type="compositionally biased region" description="Basic and acidic residues" evidence="1">
    <location>
        <begin position="82"/>
        <end position="93"/>
    </location>
</feature>
<proteinExistence type="predicted"/>
<sequence length="174" mass="18815">VRHPFPAPARRPAPSRRGAGHRPADPQHPVHQGFVLRGARRPGDLRVPPRAAAGGHPTRRASPPAPGKLRRVRGVAPGPRGRQGEPEQRRPDLFHRRADLLRHLHRQRAARAGRAGAAGGVPAPPVPLRPQHLGGRDPRRRLPAGVAGADRLRGAVAVAPRRRRGDDGHGRPRL</sequence>
<reference evidence="2" key="1">
    <citation type="submission" date="2020-02" db="EMBL/GenBank/DDBJ databases">
        <authorList>
            <person name="Meier V. D."/>
        </authorList>
    </citation>
    <scope>NUCLEOTIDE SEQUENCE</scope>
    <source>
        <strain evidence="2">AVDCRST_MAG08</strain>
    </source>
</reference>
<organism evidence="2">
    <name type="scientific">uncultured Acetobacteraceae bacterium</name>
    <dbReference type="NCBI Taxonomy" id="169975"/>
    <lineage>
        <taxon>Bacteria</taxon>
        <taxon>Pseudomonadati</taxon>
        <taxon>Pseudomonadota</taxon>
        <taxon>Alphaproteobacteria</taxon>
        <taxon>Acetobacterales</taxon>
        <taxon>Acetobacteraceae</taxon>
        <taxon>environmental samples</taxon>
    </lineage>
</organism>
<evidence type="ECO:0000256" key="1">
    <source>
        <dbReference type="SAM" id="MobiDB-lite"/>
    </source>
</evidence>
<feature type="region of interest" description="Disordered" evidence="1">
    <location>
        <begin position="1"/>
        <end position="93"/>
    </location>
</feature>
<name>A0A6J4JS98_9PROT</name>
<feature type="region of interest" description="Disordered" evidence="1">
    <location>
        <begin position="112"/>
        <end position="174"/>
    </location>
</feature>
<feature type="compositionally biased region" description="Pro residues" evidence="1">
    <location>
        <begin position="1"/>
        <end position="11"/>
    </location>
</feature>
<accession>A0A6J4JS98</accession>
<dbReference type="AlphaFoldDB" id="A0A6J4JS98"/>
<dbReference type="EMBL" id="CADCTG010000333">
    <property type="protein sequence ID" value="CAA9285928.1"/>
    <property type="molecule type" value="Genomic_DNA"/>
</dbReference>
<feature type="compositionally biased region" description="Basic and acidic residues" evidence="1">
    <location>
        <begin position="164"/>
        <end position="174"/>
    </location>
</feature>
<feature type="non-terminal residue" evidence="2">
    <location>
        <position position="1"/>
    </location>
</feature>
<gene>
    <name evidence="2" type="ORF">AVDCRST_MAG08-4205</name>
</gene>
<feature type="non-terminal residue" evidence="2">
    <location>
        <position position="174"/>
    </location>
</feature>
<evidence type="ECO:0000313" key="2">
    <source>
        <dbReference type="EMBL" id="CAA9285928.1"/>
    </source>
</evidence>
<protein>
    <submittedName>
        <fullName evidence="2">Protein-export protein SecB (Maintains pre-export unfolded state)</fullName>
    </submittedName>
</protein>